<dbReference type="SUPFAM" id="SSF46894">
    <property type="entry name" value="C-terminal effector domain of the bipartite response regulators"/>
    <property type="match status" value="1"/>
</dbReference>
<comment type="caution">
    <text evidence="6">The sequence shown here is derived from an EMBL/GenBank/DDBJ whole genome shotgun (WGS) entry which is preliminary data.</text>
</comment>
<proteinExistence type="inferred from homology"/>
<evidence type="ECO:0000256" key="3">
    <source>
        <dbReference type="ARBA" id="ARBA00023125"/>
    </source>
</evidence>
<dbReference type="InterPro" id="IPR016032">
    <property type="entry name" value="Sig_transdc_resp-reg_C-effctor"/>
</dbReference>
<dbReference type="InterPro" id="IPR019734">
    <property type="entry name" value="TPR_rpt"/>
</dbReference>
<dbReference type="SMART" id="SM01043">
    <property type="entry name" value="BTAD"/>
    <property type="match status" value="1"/>
</dbReference>
<organism evidence="6 7">
    <name type="scientific">Streptacidiphilus monticola</name>
    <dbReference type="NCBI Taxonomy" id="2161674"/>
    <lineage>
        <taxon>Bacteria</taxon>
        <taxon>Bacillati</taxon>
        <taxon>Actinomycetota</taxon>
        <taxon>Actinomycetes</taxon>
        <taxon>Kitasatosporales</taxon>
        <taxon>Streptomycetaceae</taxon>
        <taxon>Streptacidiphilus</taxon>
    </lineage>
</organism>
<evidence type="ECO:0000259" key="5">
    <source>
        <dbReference type="SMART" id="SM01043"/>
    </source>
</evidence>
<dbReference type="PANTHER" id="PTHR47691">
    <property type="entry name" value="REGULATOR-RELATED"/>
    <property type="match status" value="1"/>
</dbReference>
<dbReference type="RefSeq" id="WP_380588954.1">
    <property type="nucleotide sequence ID" value="NZ_JBHSQJ010000138.1"/>
</dbReference>
<dbReference type="Proteomes" id="UP001596174">
    <property type="component" value="Unassembled WGS sequence"/>
</dbReference>
<keyword evidence="6" id="KW-0547">Nucleotide-binding</keyword>
<name>A0ABW1G847_9ACTN</name>
<keyword evidence="7" id="KW-1185">Reference proteome</keyword>
<dbReference type="PANTHER" id="PTHR47691:SF3">
    <property type="entry name" value="HTH-TYPE TRANSCRIPTIONAL REGULATOR RV0890C-RELATED"/>
    <property type="match status" value="1"/>
</dbReference>
<protein>
    <submittedName>
        <fullName evidence="6">ATP-binding protein</fullName>
    </submittedName>
</protein>
<dbReference type="InterPro" id="IPR005158">
    <property type="entry name" value="BTAD"/>
</dbReference>
<dbReference type="Pfam" id="PF25872">
    <property type="entry name" value="HTH_77"/>
    <property type="match status" value="1"/>
</dbReference>
<keyword evidence="3" id="KW-0238">DNA-binding</keyword>
<dbReference type="SMART" id="SM00862">
    <property type="entry name" value="Trans_reg_C"/>
    <property type="match status" value="1"/>
</dbReference>
<reference evidence="7" key="1">
    <citation type="journal article" date="2019" name="Int. J. Syst. Evol. Microbiol.">
        <title>The Global Catalogue of Microorganisms (GCM) 10K type strain sequencing project: providing services to taxonomists for standard genome sequencing and annotation.</title>
        <authorList>
            <consortium name="The Broad Institute Genomics Platform"/>
            <consortium name="The Broad Institute Genome Sequencing Center for Infectious Disease"/>
            <person name="Wu L."/>
            <person name="Ma J."/>
        </authorList>
    </citation>
    <scope>NUCLEOTIDE SEQUENCE [LARGE SCALE GENOMIC DNA]</scope>
    <source>
        <strain evidence="7">JCM 4816</strain>
    </source>
</reference>
<feature type="domain" description="OmpR/PhoB-type" evidence="4">
    <location>
        <begin position="16"/>
        <end position="88"/>
    </location>
</feature>
<evidence type="ECO:0000313" key="7">
    <source>
        <dbReference type="Proteomes" id="UP001596174"/>
    </source>
</evidence>
<gene>
    <name evidence="6" type="ORF">ACFP3V_27490</name>
</gene>
<accession>A0ABW1G847</accession>
<dbReference type="GO" id="GO:0005524">
    <property type="term" value="F:ATP binding"/>
    <property type="evidence" value="ECO:0007669"/>
    <property type="project" value="UniProtKB-KW"/>
</dbReference>
<evidence type="ECO:0000256" key="2">
    <source>
        <dbReference type="ARBA" id="ARBA00023012"/>
    </source>
</evidence>
<dbReference type="Pfam" id="PF13191">
    <property type="entry name" value="AAA_16"/>
    <property type="match status" value="1"/>
</dbReference>
<dbReference type="Pfam" id="PF03704">
    <property type="entry name" value="BTAD"/>
    <property type="match status" value="1"/>
</dbReference>
<dbReference type="InterPro" id="IPR027417">
    <property type="entry name" value="P-loop_NTPase"/>
</dbReference>
<sequence>MRIELLGPLTVRDAGGRETQLPGARLRTLLTALALAAPHPVSATALIDVIWPDSAPANPANALQALSSRLRTVLGRESVELTPAGYRLALSPDEIDVHFFRSAATSGDPASALAAWHGDTPDLPAFPDEAARLLSLRRDAAEDLLEAQLASGEDPETLLPDLAARTAAEPLRDRPRALLIRALHRAGRTAEALAAFDEARTLLAEELGADPSPLLREAHQQALTTAPPARDVRNNLPASLTSFLGRERDLATLRATLDSSRLVTLTGPGGTGKTRLAVEAARGVPGAVRLVELAPVSNPAEVPSTVLAALHLRESVVPTTARAHHVAETTDRIIDALGTRDLLLLLDNCEHVIGAAADLAGRLLASCPGLRILATSREPLAITGEQLYPVDPLGLPSDERRLTPEQALAYPAIRLFADRAAAVRPGWTPGEEDLPAVLTICRALDGQPLAIELAAARTRTLEPAAIAERLAQRFSLLTGGSRTALPRHRTLRAVIDWSWELLDVDERALLARLSVFSGGATLEAVEGVVPGPDTLDLLASLVDKSLVVLGPDGRYRLLETIRVYAAEKLTPDQASATRAAHAAWYLALAEEGEPRLYRHGQIEWLARFLAEHDNLIAALRTAVESGDAETAVRLVAALGWYLWRRGERGENLPLVRRALDLPADDVPVLPRAVAYAITALYSLDSSWQLEDSFQLIYRARELRGHLDDPDAHPLLPTLDIAVALFEQRDWEIYDAARALQDKPDPWLRATALMFMGYALQNDGRAEESEEYMRRGLEAFRVAGDLWGQAFCCSGLAEYAQWRGDLDEAVRLWELAISYEQEMGLSADSEDYRARLVGVRHARAGLTEDSVRELEDSAKEAMADGSWSRVIATHSALADAYRRTGRPEQAIRLVEQGLEVVRRRSQAIPQVRALLLSALGMAEAACGRLDEAETHHRAAVQAAVDAFDGPVTASAVQAYADLALRRGDPRRAAELLGAAHLFRGLPDLSSPDRAAIEAAAREALGDAPFDEAYTSGRSADRTPLLRSLGATPLHR</sequence>
<keyword evidence="6" id="KW-0067">ATP-binding</keyword>
<dbReference type="CDD" id="cd15831">
    <property type="entry name" value="BTAD"/>
    <property type="match status" value="1"/>
</dbReference>
<dbReference type="EMBL" id="JBHSQJ010000138">
    <property type="protein sequence ID" value="MFC5910935.1"/>
    <property type="molecule type" value="Genomic_DNA"/>
</dbReference>
<dbReference type="Gene3D" id="1.25.40.10">
    <property type="entry name" value="Tetratricopeptide repeat domain"/>
    <property type="match status" value="3"/>
</dbReference>
<evidence type="ECO:0000256" key="1">
    <source>
        <dbReference type="ARBA" id="ARBA00005820"/>
    </source>
</evidence>
<dbReference type="SUPFAM" id="SSF52540">
    <property type="entry name" value="P-loop containing nucleoside triphosphate hydrolases"/>
    <property type="match status" value="1"/>
</dbReference>
<feature type="domain" description="Bacterial transcriptional activator" evidence="5">
    <location>
        <begin position="95"/>
        <end position="223"/>
    </location>
</feature>
<dbReference type="Gene3D" id="3.40.50.300">
    <property type="entry name" value="P-loop containing nucleotide triphosphate hydrolases"/>
    <property type="match status" value="1"/>
</dbReference>
<dbReference type="SUPFAM" id="SSF48452">
    <property type="entry name" value="TPR-like"/>
    <property type="match status" value="3"/>
</dbReference>
<comment type="similarity">
    <text evidence="1">Belongs to the AfsR/DnrI/RedD regulatory family.</text>
</comment>
<evidence type="ECO:0000313" key="6">
    <source>
        <dbReference type="EMBL" id="MFC5910935.1"/>
    </source>
</evidence>
<evidence type="ECO:0000259" key="4">
    <source>
        <dbReference type="SMART" id="SM00862"/>
    </source>
</evidence>
<dbReference type="InterPro" id="IPR011990">
    <property type="entry name" value="TPR-like_helical_dom_sf"/>
</dbReference>
<dbReference type="InterPro" id="IPR058852">
    <property type="entry name" value="HTH_77"/>
</dbReference>
<dbReference type="Gene3D" id="1.10.10.10">
    <property type="entry name" value="Winged helix-like DNA-binding domain superfamily/Winged helix DNA-binding domain"/>
    <property type="match status" value="1"/>
</dbReference>
<dbReference type="InterPro" id="IPR036388">
    <property type="entry name" value="WH-like_DNA-bd_sf"/>
</dbReference>
<keyword evidence="2" id="KW-0902">Two-component regulatory system</keyword>
<dbReference type="SMART" id="SM00028">
    <property type="entry name" value="TPR"/>
    <property type="match status" value="5"/>
</dbReference>
<dbReference type="InterPro" id="IPR041664">
    <property type="entry name" value="AAA_16"/>
</dbReference>
<dbReference type="InterPro" id="IPR001867">
    <property type="entry name" value="OmpR/PhoB-type_DNA-bd"/>
</dbReference>